<feature type="transmembrane region" description="Helical" evidence="1">
    <location>
        <begin position="428"/>
        <end position="448"/>
    </location>
</feature>
<feature type="transmembrane region" description="Helical" evidence="1">
    <location>
        <begin position="391"/>
        <end position="416"/>
    </location>
</feature>
<name>A0A8F9XLD7_9BACT</name>
<proteinExistence type="predicted"/>
<dbReference type="GO" id="GO:0031293">
    <property type="term" value="P:membrane protein intracellular domain proteolysis"/>
    <property type="evidence" value="ECO:0007669"/>
    <property type="project" value="TreeGrafter"/>
</dbReference>
<organism evidence="2 3">
    <name type="scientific">Horticoccus luteus</name>
    <dbReference type="NCBI Taxonomy" id="2862869"/>
    <lineage>
        <taxon>Bacteria</taxon>
        <taxon>Pseudomonadati</taxon>
        <taxon>Verrucomicrobiota</taxon>
        <taxon>Opitutia</taxon>
        <taxon>Opitutales</taxon>
        <taxon>Opitutaceae</taxon>
        <taxon>Horticoccus</taxon>
    </lineage>
</organism>
<evidence type="ECO:0008006" key="4">
    <source>
        <dbReference type="Google" id="ProtNLM"/>
    </source>
</evidence>
<dbReference type="Gene3D" id="2.40.50.100">
    <property type="match status" value="1"/>
</dbReference>
<dbReference type="GO" id="GO:0005737">
    <property type="term" value="C:cytoplasm"/>
    <property type="evidence" value="ECO:0007669"/>
    <property type="project" value="TreeGrafter"/>
</dbReference>
<dbReference type="GO" id="GO:0016020">
    <property type="term" value="C:membrane"/>
    <property type="evidence" value="ECO:0007669"/>
    <property type="project" value="InterPro"/>
</dbReference>
<accession>A0A8F9XLD7</accession>
<feature type="transmembrane region" description="Helical" evidence="1">
    <location>
        <begin position="285"/>
        <end position="306"/>
    </location>
</feature>
<protein>
    <recommendedName>
        <fullName evidence="4">Peptide zinc metalloprotease protein</fullName>
    </recommendedName>
</protein>
<dbReference type="RefSeq" id="WP_220162110.1">
    <property type="nucleotide sequence ID" value="NZ_CP080507.1"/>
</dbReference>
<dbReference type="EMBL" id="CP080507">
    <property type="protein sequence ID" value="QYM78924.1"/>
    <property type="molecule type" value="Genomic_DNA"/>
</dbReference>
<evidence type="ECO:0000313" key="2">
    <source>
        <dbReference type="EMBL" id="QYM78924.1"/>
    </source>
</evidence>
<feature type="transmembrane region" description="Helical" evidence="1">
    <location>
        <begin position="198"/>
        <end position="219"/>
    </location>
</feature>
<dbReference type="Gene3D" id="1.10.10.1150">
    <property type="entry name" value="Coenzyme PQQ synthesis protein D (PqqD)"/>
    <property type="match status" value="1"/>
</dbReference>
<feature type="transmembrane region" description="Helical" evidence="1">
    <location>
        <begin position="156"/>
        <end position="178"/>
    </location>
</feature>
<dbReference type="PANTHER" id="PTHR13325:SF3">
    <property type="entry name" value="MEMBRANE-BOUND TRANSCRIPTION FACTOR SITE-2 PROTEASE"/>
    <property type="match status" value="1"/>
</dbReference>
<dbReference type="KEGG" id="ole:K0B96_16715"/>
<keyword evidence="1" id="KW-0812">Transmembrane</keyword>
<dbReference type="Proteomes" id="UP000825051">
    <property type="component" value="Chromosome"/>
</dbReference>
<evidence type="ECO:0000313" key="3">
    <source>
        <dbReference type="Proteomes" id="UP000825051"/>
    </source>
</evidence>
<gene>
    <name evidence="2" type="ORF">K0B96_16715</name>
</gene>
<dbReference type="AlphaFoldDB" id="A0A8F9XLD7"/>
<keyword evidence="1" id="KW-1133">Transmembrane helix</keyword>
<reference evidence="2" key="1">
    <citation type="submission" date="2021-08" db="EMBL/GenBank/DDBJ databases">
        <title>Genome of a novel bacterium of the phylum Verrucomicrobia, Oleiharenicola sp. KSB-15.</title>
        <authorList>
            <person name="Chung J.-H."/>
            <person name="Ahn J.-H."/>
            <person name="Yoon Y."/>
            <person name="Kim D.-Y."/>
            <person name="An S.-H."/>
            <person name="Park I."/>
            <person name="Yeon J."/>
        </authorList>
    </citation>
    <scope>NUCLEOTIDE SEQUENCE</scope>
    <source>
        <strain evidence="2">KSB-15</strain>
    </source>
</reference>
<keyword evidence="3" id="KW-1185">Reference proteome</keyword>
<dbReference type="PANTHER" id="PTHR13325">
    <property type="entry name" value="PROTEASE M50 MEMBRANE-BOUND TRANSCRIPTION FACTOR SITE 2 PROTEASE"/>
    <property type="match status" value="1"/>
</dbReference>
<dbReference type="InterPro" id="IPR041881">
    <property type="entry name" value="PqqD_sf"/>
</dbReference>
<feature type="transmembrane region" description="Helical" evidence="1">
    <location>
        <begin position="359"/>
        <end position="385"/>
    </location>
</feature>
<dbReference type="GO" id="GO:0004222">
    <property type="term" value="F:metalloendopeptidase activity"/>
    <property type="evidence" value="ECO:0007669"/>
    <property type="project" value="InterPro"/>
</dbReference>
<sequence>MSEQRALFSESWHRVAGQRLRLRPSVTIRKQVFRGETWHIAQDGFTNQFFRFRPEAYQFVARLDGTRTIEEIWVGCLERDGDRAPGQGEIVSMLAQLYQSNLIASDVPADTAQLFQRHQKRVQQEIKSQIFGIFFLRIRLLDPEPILRRLWPVVKWLCTPGAGLLWIVMVGLGLSAVINHWDQAQDQTQSILEPGNLLLLYLGFAMAKLVHEFGHAFAVKKFGGEVHAMGVTLLVFTPIPYVDATAAWAFRERWKRVMVGCAGMIPELFFASIAALVWANTGAGLLNSLAYNVMIVASVSTVIFNINPLLRFDGYYILADLTDSPNLQPRAARQWLHMIEKYAFGGKFTESPARSRKEAVWLSIYGVASWVYRILITVSIILLVADRYFGIGLLAGVVTFIGAFVMPVVGGLRYLTREPRIQRVRKRAWGVTFGALAVIVILLGVVPFPRHFRAAGVVRAAGSMTVLTPVDGWAESFAVPSGTSVQQGAPLVTLQNPELALSIASARANLEQAAARERQMLTELAAGIAPMKKRRESVEMLLAQLEHDQEQLDFRAPVTGEWVSAHSDDMLGTWMARGTMVGELVGDGPLWDFYAVVPQDFAGDLFGGHLHGAEVRFQGSSGRDLRVTDWRVVPGRQDVLPSPALGWATGGAVRVRMDDPRGLRSAEPFFLVVARVPAPTGAAAKEGHVVWHGRTGVIRFDLPWSPLLVQWGRDFRQLLQSHYQL</sequence>
<evidence type="ECO:0000256" key="1">
    <source>
        <dbReference type="SAM" id="Phobius"/>
    </source>
</evidence>
<dbReference type="SUPFAM" id="SSF111369">
    <property type="entry name" value="HlyD-like secretion proteins"/>
    <property type="match status" value="1"/>
</dbReference>
<dbReference type="Gene3D" id="1.10.287.470">
    <property type="entry name" value="Helix hairpin bin"/>
    <property type="match status" value="1"/>
</dbReference>
<dbReference type="InterPro" id="IPR001193">
    <property type="entry name" value="MBTPS2"/>
</dbReference>
<feature type="transmembrane region" description="Helical" evidence="1">
    <location>
        <begin position="257"/>
        <end position="279"/>
    </location>
</feature>
<keyword evidence="1" id="KW-0472">Membrane</keyword>